<feature type="signal peptide" evidence="12">
    <location>
        <begin position="1"/>
        <end position="20"/>
    </location>
</feature>
<keyword evidence="3 11" id="KW-0812">Transmembrane</keyword>
<keyword evidence="10" id="KW-0393">Immunoglobulin domain</keyword>
<dbReference type="InterPro" id="IPR036179">
    <property type="entry name" value="Ig-like_dom_sf"/>
</dbReference>
<dbReference type="PANTHER" id="PTHR25466:SF14">
    <property type="entry name" value="BUTYROPHILIN SUBFAMILY 2 MEMBER A2-LIKE-RELATED"/>
    <property type="match status" value="1"/>
</dbReference>
<evidence type="ECO:0000313" key="14">
    <source>
        <dbReference type="EMBL" id="KAF5891365.1"/>
    </source>
</evidence>
<dbReference type="Gene3D" id="2.60.40.10">
    <property type="entry name" value="Immunoglobulins"/>
    <property type="match status" value="2"/>
</dbReference>
<evidence type="ECO:0000256" key="3">
    <source>
        <dbReference type="ARBA" id="ARBA00022692"/>
    </source>
</evidence>
<dbReference type="GO" id="GO:0007166">
    <property type="term" value="P:cell surface receptor signaling pathway"/>
    <property type="evidence" value="ECO:0007669"/>
    <property type="project" value="TreeGrafter"/>
</dbReference>
<keyword evidence="5 11" id="KW-1133">Transmembrane helix</keyword>
<evidence type="ECO:0000256" key="11">
    <source>
        <dbReference type="SAM" id="Phobius"/>
    </source>
</evidence>
<keyword evidence="4 12" id="KW-0732">Signal</keyword>
<keyword evidence="2" id="KW-1003">Cell membrane</keyword>
<dbReference type="FunFam" id="2.60.40.10:FF:000142">
    <property type="entry name" value="V-set domain-containing T-cell activation inhibitor 1"/>
    <property type="match status" value="2"/>
</dbReference>
<evidence type="ECO:0000256" key="6">
    <source>
        <dbReference type="ARBA" id="ARBA00023136"/>
    </source>
</evidence>
<dbReference type="InterPro" id="IPR051713">
    <property type="entry name" value="T-cell_Activation_Regulation"/>
</dbReference>
<dbReference type="PANTHER" id="PTHR25466">
    <property type="entry name" value="T-LYMPHOCYTE ACTIVATION ANTIGEN"/>
    <property type="match status" value="1"/>
</dbReference>
<keyword evidence="7" id="KW-1015">Disulfide bond</keyword>
<evidence type="ECO:0000256" key="8">
    <source>
        <dbReference type="ARBA" id="ARBA00023170"/>
    </source>
</evidence>
<dbReference type="Pfam" id="PF07686">
    <property type="entry name" value="V-set"/>
    <property type="match status" value="2"/>
</dbReference>
<accession>A0A8J4U5R0</accession>
<dbReference type="PROSITE" id="PS50835">
    <property type="entry name" value="IG_LIKE"/>
    <property type="match status" value="2"/>
</dbReference>
<dbReference type="GO" id="GO:0006955">
    <property type="term" value="P:immune response"/>
    <property type="evidence" value="ECO:0007669"/>
    <property type="project" value="TreeGrafter"/>
</dbReference>
<dbReference type="SMART" id="SM00406">
    <property type="entry name" value="IGv"/>
    <property type="match status" value="2"/>
</dbReference>
<dbReference type="EMBL" id="QNUK01000592">
    <property type="protein sequence ID" value="KAF5891365.1"/>
    <property type="molecule type" value="Genomic_DNA"/>
</dbReference>
<keyword evidence="8" id="KW-0675">Receptor</keyword>
<dbReference type="SMART" id="SM00409">
    <property type="entry name" value="IG"/>
    <property type="match status" value="2"/>
</dbReference>
<evidence type="ECO:0000256" key="12">
    <source>
        <dbReference type="SAM" id="SignalP"/>
    </source>
</evidence>
<evidence type="ECO:0000313" key="15">
    <source>
        <dbReference type="Proteomes" id="UP000727407"/>
    </source>
</evidence>
<dbReference type="GO" id="GO:0071222">
    <property type="term" value="P:cellular response to lipopolysaccharide"/>
    <property type="evidence" value="ECO:0007669"/>
    <property type="project" value="TreeGrafter"/>
</dbReference>
<feature type="non-terminal residue" evidence="14">
    <location>
        <position position="1"/>
    </location>
</feature>
<dbReference type="AlphaFoldDB" id="A0A8J4U5R0"/>
<evidence type="ECO:0000256" key="5">
    <source>
        <dbReference type="ARBA" id="ARBA00022989"/>
    </source>
</evidence>
<evidence type="ECO:0000256" key="9">
    <source>
        <dbReference type="ARBA" id="ARBA00023180"/>
    </source>
</evidence>
<dbReference type="GO" id="GO:0042130">
    <property type="term" value="P:negative regulation of T cell proliferation"/>
    <property type="evidence" value="ECO:0007669"/>
    <property type="project" value="TreeGrafter"/>
</dbReference>
<reference evidence="14" key="1">
    <citation type="submission" date="2020-07" db="EMBL/GenBank/DDBJ databases">
        <title>Clarias magur genome sequencing, assembly and annotation.</title>
        <authorList>
            <person name="Kushwaha B."/>
            <person name="Kumar R."/>
            <person name="Das P."/>
            <person name="Joshi C.G."/>
            <person name="Kumar D."/>
            <person name="Nagpure N.S."/>
            <person name="Pandey M."/>
            <person name="Agarwal S."/>
            <person name="Srivastava S."/>
            <person name="Singh M."/>
            <person name="Sahoo L."/>
            <person name="Jayasankar P."/>
            <person name="Meher P.K."/>
            <person name="Koringa P.G."/>
            <person name="Iquebal M.A."/>
            <person name="Das S.P."/>
            <person name="Bit A."/>
            <person name="Patnaik S."/>
            <person name="Patel N."/>
            <person name="Shah T.M."/>
            <person name="Hinsu A."/>
            <person name="Jena J.K."/>
        </authorList>
    </citation>
    <scope>NUCLEOTIDE SEQUENCE</scope>
    <source>
        <strain evidence="14">CIFAMagur01</strain>
        <tissue evidence="14">Testis</tissue>
    </source>
</reference>
<feature type="domain" description="Ig-like" evidence="13">
    <location>
        <begin position="150"/>
        <end position="249"/>
    </location>
</feature>
<organism evidence="14 15">
    <name type="scientific">Clarias magur</name>
    <name type="common">Asian catfish</name>
    <name type="synonym">Macropteronotus magur</name>
    <dbReference type="NCBI Taxonomy" id="1594786"/>
    <lineage>
        <taxon>Eukaryota</taxon>
        <taxon>Metazoa</taxon>
        <taxon>Chordata</taxon>
        <taxon>Craniata</taxon>
        <taxon>Vertebrata</taxon>
        <taxon>Euteleostomi</taxon>
        <taxon>Actinopterygii</taxon>
        <taxon>Neopterygii</taxon>
        <taxon>Teleostei</taxon>
        <taxon>Ostariophysi</taxon>
        <taxon>Siluriformes</taxon>
        <taxon>Clariidae</taxon>
        <taxon>Clarias</taxon>
    </lineage>
</organism>
<dbReference type="OrthoDB" id="10012075at2759"/>
<feature type="transmembrane region" description="Helical" evidence="11">
    <location>
        <begin position="447"/>
        <end position="471"/>
    </location>
</feature>
<dbReference type="SMART" id="SM00408">
    <property type="entry name" value="IGc2"/>
    <property type="match status" value="2"/>
</dbReference>
<evidence type="ECO:0000256" key="7">
    <source>
        <dbReference type="ARBA" id="ARBA00023157"/>
    </source>
</evidence>
<dbReference type="GO" id="GO:0009897">
    <property type="term" value="C:external side of plasma membrane"/>
    <property type="evidence" value="ECO:0007669"/>
    <property type="project" value="TreeGrafter"/>
</dbReference>
<dbReference type="InterPro" id="IPR003599">
    <property type="entry name" value="Ig_sub"/>
</dbReference>
<sequence length="551" mass="62468">MATGLIIGFCLLMSVITCDGFHVLGPSGPLTVQLGDSVLLPCSVETPLPMEELEVEWRRNDSGALVHLWQDRESRPESQDQRYHERAHFFTEEIEHGNFSLLLTNVTQEDAGVYKCVIYTNLESDETLIEINEIERLIVSGAHVISAYAGEDITLNCSVDSHITPENMEEISWKKIDEDILVLLYQKGEVLTDSSHNRYRDRAEFFIAEERNKGNFSMRLKDVQTEDKGLYICEAFSGKLSHNTSVEVQQLDDSRRALAILCAHVLCPNITMSIVFILWGITDAIIVDVWYKADTGQKVMLVFLPLEPFLNLMYVIDIAVILYVWIKADITAGKVVILFLLLLGPCLNFLYVMANVCCKRILQKQTEMTYVTTENSNCLRICAIILTYGLSLLRDTLTCATAFLYILTVMILFASLKKLSESDDNNITTQSRSDSINSGTQPRLSHVAVFILGSVVVVFVNAVTLFVELILKARNGHHTVDLPLILIPTECVFAVCCMALQISDFWKKNRNRFREDMNRLRRVCMCKQPPQESKPIDCGKHYESDYKLFSQ</sequence>
<feature type="non-terminal residue" evidence="14">
    <location>
        <position position="551"/>
    </location>
</feature>
<evidence type="ECO:0000256" key="4">
    <source>
        <dbReference type="ARBA" id="ARBA00022729"/>
    </source>
</evidence>
<evidence type="ECO:0000256" key="1">
    <source>
        <dbReference type="ARBA" id="ARBA00004251"/>
    </source>
</evidence>
<feature type="transmembrane region" description="Helical" evidence="11">
    <location>
        <begin position="483"/>
        <end position="502"/>
    </location>
</feature>
<gene>
    <name evidence="14" type="ORF">DAT39_018931</name>
</gene>
<protein>
    <submittedName>
        <fullName evidence="14">Butyrophilin-like protein 2</fullName>
    </submittedName>
</protein>
<dbReference type="GO" id="GO:0031295">
    <property type="term" value="P:T cell costimulation"/>
    <property type="evidence" value="ECO:0007669"/>
    <property type="project" value="TreeGrafter"/>
</dbReference>
<feature type="chain" id="PRO_5035326415" evidence="12">
    <location>
        <begin position="21"/>
        <end position="551"/>
    </location>
</feature>
<dbReference type="SUPFAM" id="SSF48726">
    <property type="entry name" value="Immunoglobulin"/>
    <property type="match status" value="2"/>
</dbReference>
<comment type="caution">
    <text evidence="14">The sequence shown here is derived from an EMBL/GenBank/DDBJ whole genome shotgun (WGS) entry which is preliminary data.</text>
</comment>
<evidence type="ECO:0000256" key="10">
    <source>
        <dbReference type="ARBA" id="ARBA00023319"/>
    </source>
</evidence>
<feature type="transmembrane region" description="Helical" evidence="11">
    <location>
        <begin position="397"/>
        <end position="416"/>
    </location>
</feature>
<evidence type="ECO:0000259" key="13">
    <source>
        <dbReference type="PROSITE" id="PS50835"/>
    </source>
</evidence>
<keyword evidence="6 11" id="KW-0472">Membrane</keyword>
<dbReference type="Proteomes" id="UP000727407">
    <property type="component" value="Unassembled WGS sequence"/>
</dbReference>
<dbReference type="GO" id="GO:0042102">
    <property type="term" value="P:positive regulation of T cell proliferation"/>
    <property type="evidence" value="ECO:0007669"/>
    <property type="project" value="TreeGrafter"/>
</dbReference>
<dbReference type="InterPro" id="IPR013106">
    <property type="entry name" value="Ig_V-set"/>
</dbReference>
<name>A0A8J4U5R0_CLAMG</name>
<proteinExistence type="predicted"/>
<feature type="transmembrane region" description="Helical" evidence="11">
    <location>
        <begin position="303"/>
        <end position="326"/>
    </location>
</feature>
<feature type="transmembrane region" description="Helical" evidence="11">
    <location>
        <begin position="270"/>
        <end position="291"/>
    </location>
</feature>
<dbReference type="InterPro" id="IPR003598">
    <property type="entry name" value="Ig_sub2"/>
</dbReference>
<dbReference type="InterPro" id="IPR007110">
    <property type="entry name" value="Ig-like_dom"/>
</dbReference>
<feature type="domain" description="Ig-like" evidence="13">
    <location>
        <begin position="35"/>
        <end position="132"/>
    </location>
</feature>
<feature type="transmembrane region" description="Helical" evidence="11">
    <location>
        <begin position="332"/>
        <end position="354"/>
    </location>
</feature>
<keyword evidence="9" id="KW-0325">Glycoprotein</keyword>
<evidence type="ECO:0000256" key="2">
    <source>
        <dbReference type="ARBA" id="ARBA00022475"/>
    </source>
</evidence>
<comment type="subcellular location">
    <subcellularLocation>
        <location evidence="1">Cell membrane</location>
        <topology evidence="1">Single-pass type I membrane protein</topology>
    </subcellularLocation>
</comment>
<dbReference type="InterPro" id="IPR013783">
    <property type="entry name" value="Ig-like_fold"/>
</dbReference>
<keyword evidence="15" id="KW-1185">Reference proteome</keyword>